<evidence type="ECO:0000256" key="1">
    <source>
        <dbReference type="SAM" id="Phobius"/>
    </source>
</evidence>
<keyword evidence="3" id="KW-1185">Reference proteome</keyword>
<keyword evidence="1" id="KW-0472">Membrane</keyword>
<dbReference type="PATRIC" id="fig|1300345.3.peg.850"/>
<evidence type="ECO:0000313" key="3">
    <source>
        <dbReference type="Proteomes" id="UP000030518"/>
    </source>
</evidence>
<reference evidence="2 3" key="1">
    <citation type="submission" date="2014-09" db="EMBL/GenBank/DDBJ databases">
        <title>Genome sequences of Lysobacter dokdonensis DS-58.</title>
        <authorList>
            <person name="Kim J.F."/>
            <person name="Kwak M.-J."/>
        </authorList>
    </citation>
    <scope>NUCLEOTIDE SEQUENCE [LARGE SCALE GENOMIC DNA]</scope>
    <source>
        <strain evidence="2 3">DS-58</strain>
    </source>
</reference>
<sequence length="73" mass="8155">MILTIPVVLYQLLFVGIMYAASRFGRTAMWIALVLSLAWTATHLFFPPLAVVQTVVIVGSFYFFGSKRANKVT</sequence>
<feature type="transmembrane region" description="Helical" evidence="1">
    <location>
        <begin position="45"/>
        <end position="64"/>
    </location>
</feature>
<organism evidence="2 3">
    <name type="scientific">Lysobacter dokdonensis DS-58</name>
    <dbReference type="NCBI Taxonomy" id="1300345"/>
    <lineage>
        <taxon>Bacteria</taxon>
        <taxon>Pseudomonadati</taxon>
        <taxon>Pseudomonadota</taxon>
        <taxon>Gammaproteobacteria</taxon>
        <taxon>Lysobacterales</taxon>
        <taxon>Lysobacteraceae</taxon>
        <taxon>Noviluteimonas</taxon>
    </lineage>
</organism>
<dbReference type="STRING" id="1300345.LF41_2272"/>
<comment type="caution">
    <text evidence="2">The sequence shown here is derived from an EMBL/GenBank/DDBJ whole genome shotgun (WGS) entry which is preliminary data.</text>
</comment>
<name>A0A0A2WNB2_9GAMM</name>
<feature type="transmembrane region" description="Helical" evidence="1">
    <location>
        <begin position="12"/>
        <end position="39"/>
    </location>
</feature>
<proteinExistence type="predicted"/>
<gene>
    <name evidence="2" type="ORF">LF41_2272</name>
</gene>
<dbReference type="Proteomes" id="UP000030518">
    <property type="component" value="Unassembled WGS sequence"/>
</dbReference>
<dbReference type="OrthoDB" id="6028087at2"/>
<protein>
    <submittedName>
        <fullName evidence="2">Uncharacterized protein</fullName>
    </submittedName>
</protein>
<dbReference type="AlphaFoldDB" id="A0A0A2WNB2"/>
<dbReference type="RefSeq" id="WP_036166544.1">
    <property type="nucleotide sequence ID" value="NZ_JRKJ01000005.1"/>
</dbReference>
<keyword evidence="1" id="KW-1133">Transmembrane helix</keyword>
<dbReference type="EMBL" id="JRKJ01000005">
    <property type="protein sequence ID" value="KGQ19770.1"/>
    <property type="molecule type" value="Genomic_DNA"/>
</dbReference>
<accession>A0A0A2WNB2</accession>
<evidence type="ECO:0000313" key="2">
    <source>
        <dbReference type="EMBL" id="KGQ19770.1"/>
    </source>
</evidence>
<keyword evidence="1" id="KW-0812">Transmembrane</keyword>